<protein>
    <submittedName>
        <fullName evidence="1">Uncharacterized protein</fullName>
    </submittedName>
</protein>
<proteinExistence type="predicted"/>
<evidence type="ECO:0000313" key="2">
    <source>
        <dbReference type="Proteomes" id="UP000003082"/>
    </source>
</evidence>
<gene>
    <name evidence="1" type="ORF">CAMRE0001_0980</name>
</gene>
<name>B9D2P2_CAMRE</name>
<dbReference type="STRING" id="553218.CAMRE0001_0980"/>
<organism evidence="1 2">
    <name type="scientific">Campylobacter rectus RM3267</name>
    <dbReference type="NCBI Taxonomy" id="553218"/>
    <lineage>
        <taxon>Bacteria</taxon>
        <taxon>Pseudomonadati</taxon>
        <taxon>Campylobacterota</taxon>
        <taxon>Epsilonproteobacteria</taxon>
        <taxon>Campylobacterales</taxon>
        <taxon>Campylobacteraceae</taxon>
        <taxon>Campylobacter</taxon>
    </lineage>
</organism>
<reference evidence="1 2" key="1">
    <citation type="submission" date="2008-08" db="EMBL/GenBank/DDBJ databases">
        <authorList>
            <person name="Madupu R."/>
            <person name="Durkin A.S."/>
            <person name="Torralba M."/>
            <person name="Methe B."/>
            <person name="Sutton G.G."/>
            <person name="Strausberg R.L."/>
            <person name="Nelson K.E."/>
        </authorList>
    </citation>
    <scope>NUCLEOTIDE SEQUENCE [LARGE SCALE GENOMIC DNA]</scope>
    <source>
        <strain evidence="1 2">RM3267</strain>
    </source>
</reference>
<evidence type="ECO:0000313" key="1">
    <source>
        <dbReference type="EMBL" id="EEF13781.1"/>
    </source>
</evidence>
<dbReference type="AlphaFoldDB" id="B9D2P2"/>
<dbReference type="EMBL" id="ACFU01000014">
    <property type="protein sequence ID" value="EEF13781.1"/>
    <property type="molecule type" value="Genomic_DNA"/>
</dbReference>
<dbReference type="Proteomes" id="UP000003082">
    <property type="component" value="Unassembled WGS sequence"/>
</dbReference>
<sequence length="56" mass="6557">MGVWGSNFALLTREASHFEAIKFDEFWLIWQRLKFAEMKFDFAKYAANGSAVKFGF</sequence>
<keyword evidence="2" id="KW-1185">Reference proteome</keyword>
<accession>B9D2P2</accession>
<comment type="caution">
    <text evidence="1">The sequence shown here is derived from an EMBL/GenBank/DDBJ whole genome shotgun (WGS) entry which is preliminary data.</text>
</comment>